<evidence type="ECO:0000313" key="4">
    <source>
        <dbReference type="Proteomes" id="UP000463051"/>
    </source>
</evidence>
<dbReference type="AlphaFoldDB" id="A0A7X2L478"/>
<feature type="domain" description="DUF8171" evidence="2">
    <location>
        <begin position="17"/>
        <end position="283"/>
    </location>
</feature>
<feature type="transmembrane region" description="Helical" evidence="1">
    <location>
        <begin position="170"/>
        <end position="190"/>
    </location>
</feature>
<dbReference type="EMBL" id="WJXB01000016">
    <property type="protein sequence ID" value="MRN56752.1"/>
    <property type="molecule type" value="Genomic_DNA"/>
</dbReference>
<evidence type="ECO:0000313" key="3">
    <source>
        <dbReference type="EMBL" id="MRN56752.1"/>
    </source>
</evidence>
<proteinExistence type="predicted"/>
<keyword evidence="1" id="KW-1133">Transmembrane helix</keyword>
<feature type="transmembrane region" description="Helical" evidence="1">
    <location>
        <begin position="256"/>
        <end position="277"/>
    </location>
</feature>
<keyword evidence="1" id="KW-0472">Membrane</keyword>
<dbReference type="Pfam" id="PF26509">
    <property type="entry name" value="DUF8171"/>
    <property type="match status" value="1"/>
</dbReference>
<feature type="transmembrane region" description="Helical" evidence="1">
    <location>
        <begin position="211"/>
        <end position="236"/>
    </location>
</feature>
<dbReference type="GO" id="GO:0051301">
    <property type="term" value="P:cell division"/>
    <property type="evidence" value="ECO:0007669"/>
    <property type="project" value="UniProtKB-KW"/>
</dbReference>
<keyword evidence="4" id="KW-1185">Reference proteome</keyword>
<gene>
    <name evidence="3" type="ORF">GJB61_27775</name>
</gene>
<evidence type="ECO:0000256" key="1">
    <source>
        <dbReference type="SAM" id="Phobius"/>
    </source>
</evidence>
<feature type="transmembrane region" description="Helical" evidence="1">
    <location>
        <begin position="118"/>
        <end position="143"/>
    </location>
</feature>
<keyword evidence="3" id="KW-0131">Cell cycle</keyword>
<reference evidence="3 4" key="1">
    <citation type="submission" date="2019-11" db="EMBL/GenBank/DDBJ databases">
        <title>Paenibacillus monticola sp. nov., a novel PGPR strain isolated from mountain sample in China.</title>
        <authorList>
            <person name="Zhao Q."/>
            <person name="Li H.-P."/>
            <person name="Zhang J.-L."/>
        </authorList>
    </citation>
    <scope>NUCLEOTIDE SEQUENCE [LARGE SCALE GENOMIC DNA]</scope>
    <source>
        <strain evidence="3 4">LC-T2</strain>
    </source>
</reference>
<dbReference type="InterPro" id="IPR058484">
    <property type="entry name" value="DUF8171"/>
</dbReference>
<accession>A0A7X2L478</accession>
<sequence>MSTLKMRYTLTQSQKMMIFVLSMSLYGLSNMFTELIPSIQLGPVELSVEYFAFIPLTLCMLFHPLYAAVGAAVGEIIFGELMLGQFGGLGELEKFITFSLAMYTAGRMVSDPKNRRQVGVAAMIGVAIHQFLSSVVDIVKVWVGVEELEAVKGLAESIVVIEGVGFLNDVLFSGILFALLPTLYLVPRLYGKIEPLLGMKPRERNMKYASGTWLSPKLVIGGILLAAVALGAELVSESGWSIGEFELPWAESNEESMIWLSMLVAAVVAAVVIISLLRRAKRKGQQAGQLDA</sequence>
<evidence type="ECO:0000259" key="2">
    <source>
        <dbReference type="Pfam" id="PF26509"/>
    </source>
</evidence>
<dbReference type="RefSeq" id="WP_154122257.1">
    <property type="nucleotide sequence ID" value="NZ_WJXB01000016.1"/>
</dbReference>
<dbReference type="Proteomes" id="UP000463051">
    <property type="component" value="Unassembled WGS sequence"/>
</dbReference>
<name>A0A7X2L478_9BACL</name>
<organism evidence="3 4">
    <name type="scientific">Paenibacillus monticola</name>
    <dbReference type="NCBI Taxonomy" id="2666075"/>
    <lineage>
        <taxon>Bacteria</taxon>
        <taxon>Bacillati</taxon>
        <taxon>Bacillota</taxon>
        <taxon>Bacilli</taxon>
        <taxon>Bacillales</taxon>
        <taxon>Paenibacillaceae</taxon>
        <taxon>Paenibacillus</taxon>
    </lineage>
</organism>
<keyword evidence="1" id="KW-0812">Transmembrane</keyword>
<feature type="transmembrane region" description="Helical" evidence="1">
    <location>
        <begin position="51"/>
        <end position="73"/>
    </location>
</feature>
<keyword evidence="3" id="KW-0132">Cell division</keyword>
<protein>
    <submittedName>
        <fullName evidence="3">Cell division protein FtsQ</fullName>
    </submittedName>
</protein>
<comment type="caution">
    <text evidence="3">The sequence shown here is derived from an EMBL/GenBank/DDBJ whole genome shotgun (WGS) entry which is preliminary data.</text>
</comment>